<keyword evidence="3" id="KW-0964">Secreted</keyword>
<dbReference type="GO" id="GO:0006508">
    <property type="term" value="P:proteolysis"/>
    <property type="evidence" value="ECO:0007669"/>
    <property type="project" value="UniProtKB-KW"/>
</dbReference>
<dbReference type="Pfam" id="PF00089">
    <property type="entry name" value="Trypsin"/>
    <property type="match status" value="2"/>
</dbReference>
<dbReference type="GO" id="GO:0004252">
    <property type="term" value="F:serine-type endopeptidase activity"/>
    <property type="evidence" value="ECO:0007669"/>
    <property type="project" value="InterPro"/>
</dbReference>
<evidence type="ECO:0000256" key="2">
    <source>
        <dbReference type="ARBA" id="ARBA00007664"/>
    </source>
</evidence>
<evidence type="ECO:0000313" key="12">
    <source>
        <dbReference type="EMBL" id="KAK4872858.1"/>
    </source>
</evidence>
<evidence type="ECO:0000256" key="7">
    <source>
        <dbReference type="ARBA" id="ARBA00022825"/>
    </source>
</evidence>
<evidence type="ECO:0000256" key="4">
    <source>
        <dbReference type="ARBA" id="ARBA00022670"/>
    </source>
</evidence>
<feature type="chain" id="PRO_5042879209" description="Peptidase S1 domain-containing protein" evidence="10">
    <location>
        <begin position="17"/>
        <end position="462"/>
    </location>
</feature>
<feature type="domain" description="Peptidase S1" evidence="11">
    <location>
        <begin position="25"/>
        <end position="230"/>
    </location>
</feature>
<feature type="signal peptide" evidence="10">
    <location>
        <begin position="1"/>
        <end position="16"/>
    </location>
</feature>
<dbReference type="InterPro" id="IPR001314">
    <property type="entry name" value="Peptidase_S1A"/>
</dbReference>
<dbReference type="CDD" id="cd00190">
    <property type="entry name" value="Tryp_SPc"/>
    <property type="match status" value="2"/>
</dbReference>
<name>A0AAN7P140_9COLE</name>
<evidence type="ECO:0000256" key="1">
    <source>
        <dbReference type="ARBA" id="ARBA00004613"/>
    </source>
</evidence>
<dbReference type="EMBL" id="JARPUR010000007">
    <property type="protein sequence ID" value="KAK4872858.1"/>
    <property type="molecule type" value="Genomic_DNA"/>
</dbReference>
<keyword evidence="6" id="KW-0378">Hydrolase</keyword>
<keyword evidence="7" id="KW-0720">Serine protease</keyword>
<dbReference type="FunFam" id="2.40.10.10:FF:000146">
    <property type="entry name" value="Serine protease 53"/>
    <property type="match status" value="1"/>
</dbReference>
<organism evidence="12 13">
    <name type="scientific">Aquatica leii</name>
    <dbReference type="NCBI Taxonomy" id="1421715"/>
    <lineage>
        <taxon>Eukaryota</taxon>
        <taxon>Metazoa</taxon>
        <taxon>Ecdysozoa</taxon>
        <taxon>Arthropoda</taxon>
        <taxon>Hexapoda</taxon>
        <taxon>Insecta</taxon>
        <taxon>Pterygota</taxon>
        <taxon>Neoptera</taxon>
        <taxon>Endopterygota</taxon>
        <taxon>Coleoptera</taxon>
        <taxon>Polyphaga</taxon>
        <taxon>Elateriformia</taxon>
        <taxon>Elateroidea</taxon>
        <taxon>Lampyridae</taxon>
        <taxon>Luciolinae</taxon>
        <taxon>Aquatica</taxon>
    </lineage>
</organism>
<dbReference type="PRINTS" id="PR00722">
    <property type="entry name" value="CHYMOTRYPSIN"/>
</dbReference>
<evidence type="ECO:0000256" key="3">
    <source>
        <dbReference type="ARBA" id="ARBA00022525"/>
    </source>
</evidence>
<protein>
    <recommendedName>
        <fullName evidence="11">Peptidase S1 domain-containing protein</fullName>
    </recommendedName>
</protein>
<evidence type="ECO:0000259" key="11">
    <source>
        <dbReference type="PROSITE" id="PS50240"/>
    </source>
</evidence>
<comment type="subcellular location">
    <subcellularLocation>
        <location evidence="1">Secreted</location>
    </subcellularLocation>
</comment>
<dbReference type="Proteomes" id="UP001353858">
    <property type="component" value="Unassembled WGS sequence"/>
</dbReference>
<evidence type="ECO:0000313" key="13">
    <source>
        <dbReference type="Proteomes" id="UP001353858"/>
    </source>
</evidence>
<dbReference type="PANTHER" id="PTHR24276:SF98">
    <property type="entry name" value="FI18310P1-RELATED"/>
    <property type="match status" value="1"/>
</dbReference>
<evidence type="ECO:0000256" key="5">
    <source>
        <dbReference type="ARBA" id="ARBA00022729"/>
    </source>
</evidence>
<keyword evidence="9" id="KW-1015">Disulfide bond</keyword>
<dbReference type="InterPro" id="IPR001254">
    <property type="entry name" value="Trypsin_dom"/>
</dbReference>
<evidence type="ECO:0000256" key="8">
    <source>
        <dbReference type="ARBA" id="ARBA00023145"/>
    </source>
</evidence>
<evidence type="ECO:0000256" key="9">
    <source>
        <dbReference type="ARBA" id="ARBA00023157"/>
    </source>
</evidence>
<proteinExistence type="inferred from homology"/>
<dbReference type="PROSITE" id="PS50240">
    <property type="entry name" value="TRYPSIN_DOM"/>
    <property type="match status" value="2"/>
</dbReference>
<keyword evidence="8" id="KW-0865">Zymogen</keyword>
<evidence type="ECO:0000256" key="10">
    <source>
        <dbReference type="SAM" id="SignalP"/>
    </source>
</evidence>
<evidence type="ECO:0000256" key="6">
    <source>
        <dbReference type="ARBA" id="ARBA00022801"/>
    </source>
</evidence>
<dbReference type="InterPro" id="IPR043504">
    <property type="entry name" value="Peptidase_S1_PA_chymotrypsin"/>
</dbReference>
<dbReference type="PANTHER" id="PTHR24276">
    <property type="entry name" value="POLYSERASE-RELATED"/>
    <property type="match status" value="1"/>
</dbReference>
<keyword evidence="5 10" id="KW-0732">Signal</keyword>
<comment type="similarity">
    <text evidence="2">Belongs to the peptidase S1 family.</text>
</comment>
<reference evidence="13" key="1">
    <citation type="submission" date="2023-01" db="EMBL/GenBank/DDBJ databases">
        <title>Key to firefly adult light organ development and bioluminescence: homeobox transcription factors regulate luciferase expression and transportation to peroxisome.</title>
        <authorList>
            <person name="Fu X."/>
        </authorList>
    </citation>
    <scope>NUCLEOTIDE SEQUENCE [LARGE SCALE GENOMIC DNA]</scope>
</reference>
<accession>A0AAN7P140</accession>
<dbReference type="SUPFAM" id="SSF50494">
    <property type="entry name" value="Trypsin-like serine proteases"/>
    <property type="match status" value="2"/>
</dbReference>
<dbReference type="GO" id="GO:0005576">
    <property type="term" value="C:extracellular region"/>
    <property type="evidence" value="ECO:0007669"/>
    <property type="project" value="UniProtKB-SubCell"/>
</dbReference>
<feature type="domain" description="Peptidase S1" evidence="11">
    <location>
        <begin position="243"/>
        <end position="462"/>
    </location>
</feature>
<dbReference type="AlphaFoldDB" id="A0AAN7P140"/>
<keyword evidence="13" id="KW-1185">Reference proteome</keyword>
<dbReference type="SMART" id="SM00020">
    <property type="entry name" value="Tryp_SPc"/>
    <property type="match status" value="2"/>
</dbReference>
<keyword evidence="4" id="KW-0645">Protease</keyword>
<sequence>MMKLCVLILCVVGAYGHVLPNVERIVNGLTATSGQFPYQASLRDVPNRHFCGGAIIGVNLVLTAAHCTYLRRASDILVVVGTTTITGTPYVHEVESVVNHEAWNPQVIANDIALVKLKRPVTLGSNVKVIQLETSEISDGTSSVVSGWGLTSINGEHATNLQYLRSTIMNYVECRKRQPPSTIDFVKPFNICGINRAGYGVCNEDSGGPLAANGKLVGVVSWSNECGDGCWVVTTQARLDPRIVGGENAPIGFFPYQASIKENGKHICNGVIVKSSAVITTAHCVNRKAVLSLSVLVGTIQLSQGGTSHSVKEVKIHEQYNSYNLKNDIAVVKLLSDIVLTSEAYPIPIGTTFVSDDVKCVLSGWGYQQTSGILSDYLQYVFLKTISISECSKKLGTKIEQSQLCTFTRMGEGPCQKDSGSPLVGDGFLIGIVSWGKPCAAGYPDVYIRISYYEDWLLKNAY</sequence>
<dbReference type="InterPro" id="IPR050430">
    <property type="entry name" value="Peptidase_S1"/>
</dbReference>
<dbReference type="FunFam" id="2.40.10.10:FF:000166">
    <property type="entry name" value="Trypsin"/>
    <property type="match status" value="1"/>
</dbReference>
<comment type="caution">
    <text evidence="12">The sequence shown here is derived from an EMBL/GenBank/DDBJ whole genome shotgun (WGS) entry which is preliminary data.</text>
</comment>
<gene>
    <name evidence="12" type="ORF">RN001_014887</name>
</gene>
<dbReference type="Gene3D" id="2.40.10.10">
    <property type="entry name" value="Trypsin-like serine proteases"/>
    <property type="match status" value="3"/>
</dbReference>
<dbReference type="InterPro" id="IPR009003">
    <property type="entry name" value="Peptidase_S1_PA"/>
</dbReference>